<name>A0A1M6L753_9RHOB</name>
<dbReference type="AlphaFoldDB" id="A0A1M6L753"/>
<dbReference type="STRING" id="1470563.SAMN05444000_11199"/>
<sequence>MSSDEHTYEAGLQGLRERYNSRREPFVFYKEGLPSVDVDLDVLARKTVPETATSWQKGEPVKGSSWATKRRAIAAEFVGNSQLAYLNAMLISNLRKTGAPAQAAPLFLRLWEEQHVHLIAKLDLRWQVSSIMTFADHGKNDVQRQVGQALRMLFGVMKMYEFERRFSGLSPEVPFDLQGRSRASLPMQMEPFALQTGGLDINILAPVWDLALTDPGIAPLANNLMEELNRDPRTVFRRIKTMRQQYIKQKRGT</sequence>
<evidence type="ECO:0000313" key="1">
    <source>
        <dbReference type="EMBL" id="SHJ66889.1"/>
    </source>
</evidence>
<protein>
    <submittedName>
        <fullName evidence="1">Uncharacterized protein</fullName>
    </submittedName>
</protein>
<organism evidence="1 2">
    <name type="scientific">Shimia gijangensis</name>
    <dbReference type="NCBI Taxonomy" id="1470563"/>
    <lineage>
        <taxon>Bacteria</taxon>
        <taxon>Pseudomonadati</taxon>
        <taxon>Pseudomonadota</taxon>
        <taxon>Alphaproteobacteria</taxon>
        <taxon>Rhodobacterales</taxon>
        <taxon>Roseobacteraceae</taxon>
    </lineage>
</organism>
<dbReference type="EMBL" id="FQZQ01000011">
    <property type="protein sequence ID" value="SHJ66889.1"/>
    <property type="molecule type" value="Genomic_DNA"/>
</dbReference>
<accession>A0A1M6L753</accession>
<reference evidence="2" key="1">
    <citation type="submission" date="2016-11" db="EMBL/GenBank/DDBJ databases">
        <authorList>
            <person name="Varghese N."/>
            <person name="Submissions S."/>
        </authorList>
    </citation>
    <scope>NUCLEOTIDE SEQUENCE [LARGE SCALE GENOMIC DNA]</scope>
    <source>
        <strain evidence="2">DSM 100564</strain>
    </source>
</reference>
<dbReference type="Proteomes" id="UP000183982">
    <property type="component" value="Unassembled WGS sequence"/>
</dbReference>
<gene>
    <name evidence="1" type="ORF">SAMN05444000_11199</name>
</gene>
<keyword evidence="2" id="KW-1185">Reference proteome</keyword>
<proteinExistence type="predicted"/>
<evidence type="ECO:0000313" key="2">
    <source>
        <dbReference type="Proteomes" id="UP000183982"/>
    </source>
</evidence>